<gene>
    <name evidence="1" type="ORF">PR048_012162</name>
</gene>
<sequence length="417" mass="46213">MTSVLQRSLPIRHGLEWASVFYVSVACSAARFCVQRAAAASGVLREPTSLPTTRPPHVRTISVFVLLGGNTEHFLARWIDELRTVVSRFQLTDEKPTDGCLTDGRLAEAMDGLTFAIGSEFFRHALDDSAPIADLQGNKKRIPYCEMCCNTGATANEQTSTGKWAERLDCLRSTKTNRDQTHAGSLPDFCKWESCQTMPLIGRFSGVSFVPPDLAFWRCSILFSFHPHRLTRPQVNEVRMEQNPIEEMWETGDSRVNPLTCGIARHDSHMRRSGVNRAGERTRFASVGGEQSNRSASSRSLKYYGSDPTFSQDIFIRPYSNSKFIKKSPQLGTCPYGWQHGERSSAFGFVVFIARVSCAQCPLAEGKWFDEQGEGVPAPPAPLLPPLHHPAPYPGAYASAQRNNTELLPSDPALLTA</sequence>
<organism evidence="1 2">
    <name type="scientific">Dryococelus australis</name>
    <dbReference type="NCBI Taxonomy" id="614101"/>
    <lineage>
        <taxon>Eukaryota</taxon>
        <taxon>Metazoa</taxon>
        <taxon>Ecdysozoa</taxon>
        <taxon>Arthropoda</taxon>
        <taxon>Hexapoda</taxon>
        <taxon>Insecta</taxon>
        <taxon>Pterygota</taxon>
        <taxon>Neoptera</taxon>
        <taxon>Polyneoptera</taxon>
        <taxon>Phasmatodea</taxon>
        <taxon>Verophasmatodea</taxon>
        <taxon>Anareolatae</taxon>
        <taxon>Phasmatidae</taxon>
        <taxon>Eurycanthinae</taxon>
        <taxon>Dryococelus</taxon>
    </lineage>
</organism>
<dbReference type="Proteomes" id="UP001159363">
    <property type="component" value="Chromosome X"/>
</dbReference>
<keyword evidence="2" id="KW-1185">Reference proteome</keyword>
<dbReference type="PROSITE" id="PS51257">
    <property type="entry name" value="PROKAR_LIPOPROTEIN"/>
    <property type="match status" value="1"/>
</dbReference>
<evidence type="ECO:0000313" key="2">
    <source>
        <dbReference type="Proteomes" id="UP001159363"/>
    </source>
</evidence>
<dbReference type="EMBL" id="JARBHB010000004">
    <property type="protein sequence ID" value="KAJ8885956.1"/>
    <property type="molecule type" value="Genomic_DNA"/>
</dbReference>
<reference evidence="1 2" key="1">
    <citation type="submission" date="2023-02" db="EMBL/GenBank/DDBJ databases">
        <title>LHISI_Scaffold_Assembly.</title>
        <authorList>
            <person name="Stuart O.P."/>
            <person name="Cleave R."/>
            <person name="Magrath M.J.L."/>
            <person name="Mikheyev A.S."/>
        </authorList>
    </citation>
    <scope>NUCLEOTIDE SEQUENCE [LARGE SCALE GENOMIC DNA]</scope>
    <source>
        <strain evidence="1">Daus_M_001</strain>
        <tissue evidence="1">Leg muscle</tissue>
    </source>
</reference>
<protein>
    <submittedName>
        <fullName evidence="1">Uncharacterized protein</fullName>
    </submittedName>
</protein>
<name>A0ABQ9HNR9_9NEOP</name>
<accession>A0ABQ9HNR9</accession>
<comment type="caution">
    <text evidence="1">The sequence shown here is derived from an EMBL/GenBank/DDBJ whole genome shotgun (WGS) entry which is preliminary data.</text>
</comment>
<evidence type="ECO:0000313" key="1">
    <source>
        <dbReference type="EMBL" id="KAJ8885956.1"/>
    </source>
</evidence>
<proteinExistence type="predicted"/>